<feature type="compositionally biased region" description="Low complexity" evidence="1">
    <location>
        <begin position="29"/>
        <end position="43"/>
    </location>
</feature>
<keyword evidence="4" id="KW-1185">Reference proteome</keyword>
<dbReference type="PROSITE" id="PS51257">
    <property type="entry name" value="PROKAR_LIPOPROTEIN"/>
    <property type="match status" value="1"/>
</dbReference>
<protein>
    <recommendedName>
        <fullName evidence="5">Lipoprotein</fullName>
    </recommendedName>
</protein>
<dbReference type="EMBL" id="VJZD01000081">
    <property type="protein sequence ID" value="MPY33600.1"/>
    <property type="molecule type" value="Genomic_DNA"/>
</dbReference>
<evidence type="ECO:0000313" key="4">
    <source>
        <dbReference type="Proteomes" id="UP000325849"/>
    </source>
</evidence>
<feature type="chain" id="PRO_5024822754" description="Lipoprotein" evidence="2">
    <location>
        <begin position="24"/>
        <end position="151"/>
    </location>
</feature>
<evidence type="ECO:0000313" key="3">
    <source>
        <dbReference type="EMBL" id="MPY33600.1"/>
    </source>
</evidence>
<dbReference type="OrthoDB" id="4251668at2"/>
<feature type="region of interest" description="Disordered" evidence="1">
    <location>
        <begin position="29"/>
        <end position="76"/>
    </location>
</feature>
<dbReference type="AlphaFoldDB" id="A0A5N8VEC9"/>
<evidence type="ECO:0000256" key="1">
    <source>
        <dbReference type="SAM" id="MobiDB-lite"/>
    </source>
</evidence>
<comment type="caution">
    <text evidence="3">The sequence shown here is derived from an EMBL/GenBank/DDBJ whole genome shotgun (WGS) entry which is preliminary data.</text>
</comment>
<dbReference type="Proteomes" id="UP000325849">
    <property type="component" value="Unassembled WGS sequence"/>
</dbReference>
<evidence type="ECO:0000256" key="2">
    <source>
        <dbReference type="SAM" id="SignalP"/>
    </source>
</evidence>
<feature type="signal peptide" evidence="2">
    <location>
        <begin position="1"/>
        <end position="23"/>
    </location>
</feature>
<reference evidence="3 4" key="1">
    <citation type="submission" date="2019-07" db="EMBL/GenBank/DDBJ databases">
        <title>New species of Amycolatopsis and Streptomyces.</title>
        <authorList>
            <person name="Duangmal K."/>
            <person name="Teo W.F.A."/>
            <person name="Lipun K."/>
        </authorList>
    </citation>
    <scope>NUCLEOTIDE SEQUENCE [LARGE SCALE GENOMIC DNA]</scope>
    <source>
        <strain evidence="3 4">NBRC 109810</strain>
    </source>
</reference>
<keyword evidence="2" id="KW-0732">Signal</keyword>
<evidence type="ECO:0008006" key="5">
    <source>
        <dbReference type="Google" id="ProtNLM"/>
    </source>
</evidence>
<sequence>MRPVAPMPVLLFLLLLSACSARAEDSAQPATSAAAKAPSGPASPKNPQDSLALPQKPSFLVPVTQGSHSEDLPPFTPTEGVYSIHALCTGKGTVSIHYGSHDEDPSEVKCGTPVTVGRVHTDRGKPQNLSMRVDGSDIHWAVAVVAGTQAR</sequence>
<dbReference type="RefSeq" id="WP_152890185.1">
    <property type="nucleotide sequence ID" value="NZ_VJZD01000081.1"/>
</dbReference>
<name>A0A5N8VEC9_9ACTN</name>
<proteinExistence type="predicted"/>
<gene>
    <name evidence="3" type="ORF">FNH09_20810</name>
</gene>
<accession>A0A5N8VEC9</accession>
<organism evidence="3 4">
    <name type="scientific">Streptomyces adustus</name>
    <dbReference type="NCBI Taxonomy" id="1609272"/>
    <lineage>
        <taxon>Bacteria</taxon>
        <taxon>Bacillati</taxon>
        <taxon>Actinomycetota</taxon>
        <taxon>Actinomycetes</taxon>
        <taxon>Kitasatosporales</taxon>
        <taxon>Streptomycetaceae</taxon>
        <taxon>Streptomyces</taxon>
    </lineage>
</organism>